<reference evidence="2" key="1">
    <citation type="submission" date="2018-04" db="EMBL/GenBank/DDBJ databases">
        <title>Complete genome sequence of Sulfodiicoccus acidiphilus strain HS-1.</title>
        <authorList>
            <person name="Sakai H.D."/>
            <person name="Kurosawa N."/>
        </authorList>
    </citation>
    <scope>NUCLEOTIDE SEQUENCE [LARGE SCALE GENOMIC DNA]</scope>
    <source>
        <strain evidence="2">HS-1</strain>
    </source>
</reference>
<name>A0A348B378_9CREN</name>
<protein>
    <submittedName>
        <fullName evidence="1">Uncharacterized protein</fullName>
    </submittedName>
</protein>
<dbReference type="Gene3D" id="1.10.560.10">
    <property type="entry name" value="GroEL-like equatorial domain"/>
    <property type="match status" value="1"/>
</dbReference>
<sequence length="51" mass="5398">MPAAGAPVVLFKEGTSRSTGRDALRNNIIAARTLAEILRSSLGPKGWTRCS</sequence>
<dbReference type="InterPro" id="IPR027413">
    <property type="entry name" value="GROEL-like_equatorial_sf"/>
</dbReference>
<dbReference type="KEGG" id="sacd:HS1genome_1019"/>
<organism evidence="1 2">
    <name type="scientific">Sulfodiicoccus acidiphilus</name>
    <dbReference type="NCBI Taxonomy" id="1670455"/>
    <lineage>
        <taxon>Archaea</taxon>
        <taxon>Thermoproteota</taxon>
        <taxon>Thermoprotei</taxon>
        <taxon>Sulfolobales</taxon>
        <taxon>Sulfolobaceae</taxon>
        <taxon>Sulfodiicoccus</taxon>
    </lineage>
</organism>
<dbReference type="SUPFAM" id="SSF48592">
    <property type="entry name" value="GroEL equatorial domain-like"/>
    <property type="match status" value="1"/>
</dbReference>
<evidence type="ECO:0000313" key="1">
    <source>
        <dbReference type="EMBL" id="BBD72630.1"/>
    </source>
</evidence>
<proteinExistence type="predicted"/>
<evidence type="ECO:0000313" key="2">
    <source>
        <dbReference type="Proteomes" id="UP000276741"/>
    </source>
</evidence>
<dbReference type="EMBL" id="AP018553">
    <property type="protein sequence ID" value="BBD72630.1"/>
    <property type="molecule type" value="Genomic_DNA"/>
</dbReference>
<dbReference type="AlphaFoldDB" id="A0A348B378"/>
<dbReference type="Proteomes" id="UP000276741">
    <property type="component" value="Chromosome"/>
</dbReference>
<keyword evidence="2" id="KW-1185">Reference proteome</keyword>
<accession>A0A348B378</accession>
<gene>
    <name evidence="1" type="ORF">HS1genome_1019</name>
</gene>